<reference evidence="3" key="1">
    <citation type="journal article" date="2019" name="Int. J. Syst. Evol. Microbiol.">
        <title>The Global Catalogue of Microorganisms (GCM) 10K type strain sequencing project: providing services to taxonomists for standard genome sequencing and annotation.</title>
        <authorList>
            <consortium name="The Broad Institute Genomics Platform"/>
            <consortium name="The Broad Institute Genome Sequencing Center for Infectious Disease"/>
            <person name="Wu L."/>
            <person name="Ma J."/>
        </authorList>
    </citation>
    <scope>NUCLEOTIDE SEQUENCE [LARGE SCALE GENOMIC DNA]</scope>
    <source>
        <strain evidence="3">CGMCC 1.12664</strain>
    </source>
</reference>
<comment type="caution">
    <text evidence="2">The sequence shown here is derived from an EMBL/GenBank/DDBJ whole genome shotgun (WGS) entry which is preliminary data.</text>
</comment>
<protein>
    <submittedName>
        <fullName evidence="2">Uncharacterized protein</fullName>
    </submittedName>
</protein>
<gene>
    <name evidence="2" type="ORF">GCM10011360_13880</name>
</gene>
<dbReference type="Proteomes" id="UP000612855">
    <property type="component" value="Unassembled WGS sequence"/>
</dbReference>
<dbReference type="EMBL" id="BMFJ01000001">
    <property type="protein sequence ID" value="GGE26746.1"/>
    <property type="molecule type" value="Genomic_DNA"/>
</dbReference>
<dbReference type="AlphaFoldDB" id="A0A917A4H3"/>
<proteinExistence type="predicted"/>
<evidence type="ECO:0000313" key="2">
    <source>
        <dbReference type="EMBL" id="GGE26746.1"/>
    </source>
</evidence>
<sequence>MQLYSDIPENARHKLLEPGTGLGICGLWFFPQTVNRTDLRTETMMFGVVLWSSREVLKAVIWCEDHGDLAFLDETGGESDAQGLPEPGDLVRFEIQWDSTVRRARNASVVAPELYPNLVAALTGACATTMPNACTHGNRVLPFRQPQTTPKSTSEHHSGALSATGG</sequence>
<keyword evidence="3" id="KW-1185">Reference proteome</keyword>
<name>A0A917A4H3_9RHOB</name>
<accession>A0A917A4H3</accession>
<evidence type="ECO:0000256" key="1">
    <source>
        <dbReference type="SAM" id="MobiDB-lite"/>
    </source>
</evidence>
<feature type="region of interest" description="Disordered" evidence="1">
    <location>
        <begin position="142"/>
        <end position="166"/>
    </location>
</feature>
<evidence type="ECO:0000313" key="3">
    <source>
        <dbReference type="Proteomes" id="UP000612855"/>
    </source>
</evidence>
<organism evidence="2 3">
    <name type="scientific">Primorskyibacter flagellatus</name>
    <dbReference type="NCBI Taxonomy" id="1387277"/>
    <lineage>
        <taxon>Bacteria</taxon>
        <taxon>Pseudomonadati</taxon>
        <taxon>Pseudomonadota</taxon>
        <taxon>Alphaproteobacteria</taxon>
        <taxon>Rhodobacterales</taxon>
        <taxon>Roseobacteraceae</taxon>
        <taxon>Primorskyibacter</taxon>
    </lineage>
</organism>